<organism evidence="1 2">
    <name type="scientific">Sorangium cellulosum</name>
    <name type="common">Polyangium cellulosum</name>
    <dbReference type="NCBI Taxonomy" id="56"/>
    <lineage>
        <taxon>Bacteria</taxon>
        <taxon>Pseudomonadati</taxon>
        <taxon>Myxococcota</taxon>
        <taxon>Polyangia</taxon>
        <taxon>Polyangiales</taxon>
        <taxon>Polyangiaceae</taxon>
        <taxon>Sorangium</taxon>
    </lineage>
</organism>
<accession>A0A4P2R6T2</accession>
<proteinExistence type="predicted"/>
<gene>
    <name evidence="1" type="ORF">SOCE836_107950</name>
</gene>
<evidence type="ECO:0000313" key="1">
    <source>
        <dbReference type="EMBL" id="AUX38548.1"/>
    </source>
</evidence>
<evidence type="ECO:0000313" key="2">
    <source>
        <dbReference type="Proteomes" id="UP000295497"/>
    </source>
</evidence>
<dbReference type="Proteomes" id="UP000295497">
    <property type="component" value="Chromosome"/>
</dbReference>
<protein>
    <submittedName>
        <fullName evidence="1">Uncharacterized protein</fullName>
    </submittedName>
</protein>
<reference evidence="1 2" key="1">
    <citation type="submission" date="2015-09" db="EMBL/GenBank/DDBJ databases">
        <title>Sorangium comparison.</title>
        <authorList>
            <person name="Zaburannyi N."/>
            <person name="Bunk B."/>
            <person name="Overmann J."/>
            <person name="Mueller R."/>
        </authorList>
    </citation>
    <scope>NUCLEOTIDE SEQUENCE [LARGE SCALE GENOMIC DNA]</scope>
    <source>
        <strain evidence="1 2">So ce836</strain>
    </source>
</reference>
<name>A0A4P2R6T2_SORCE</name>
<dbReference type="AlphaFoldDB" id="A0A4P2R6T2"/>
<dbReference type="EMBL" id="CP012672">
    <property type="protein sequence ID" value="AUX38548.1"/>
    <property type="molecule type" value="Genomic_DNA"/>
</dbReference>
<sequence>MPVEWFVLDLFCDVEDSWNVLRCAADDEFGPSDLQQLCDQFPVVLSADIKQENLVEIASFSGACGVLLACDELKPVLPPERHTLPFGAVVQSLNLLLERSRGRPE</sequence>